<dbReference type="PIRSF" id="PIRSF000726">
    <property type="entry name" value="Asp_kin"/>
    <property type="match status" value="1"/>
</dbReference>
<name>A0AAJ1MNR4_9SPIO</name>
<dbReference type="PANTHER" id="PTHR21499:SF59">
    <property type="entry name" value="ASPARTOKINASE"/>
    <property type="match status" value="1"/>
</dbReference>
<dbReference type="CDD" id="cd04243">
    <property type="entry name" value="AAK_AK-HSDH-like"/>
    <property type="match status" value="1"/>
</dbReference>
<feature type="binding site" evidence="8">
    <location>
        <begin position="5"/>
        <end position="8"/>
    </location>
    <ligand>
        <name>ATP</name>
        <dbReference type="ChEBI" id="CHEBI:30616"/>
    </ligand>
</feature>
<dbReference type="Gene3D" id="3.40.1160.10">
    <property type="entry name" value="Acetylglutamate kinase-like"/>
    <property type="match status" value="1"/>
</dbReference>
<organism evidence="13 14">
    <name type="scientific">Candidatus Thalassospirochaeta sargassi</name>
    <dbReference type="NCBI Taxonomy" id="3119039"/>
    <lineage>
        <taxon>Bacteria</taxon>
        <taxon>Pseudomonadati</taxon>
        <taxon>Spirochaetota</taxon>
        <taxon>Spirochaetia</taxon>
        <taxon>Spirochaetales</taxon>
        <taxon>Spirochaetaceae</taxon>
        <taxon>Candidatus Thalassospirochaeta</taxon>
    </lineage>
</organism>
<dbReference type="InterPro" id="IPR045865">
    <property type="entry name" value="ACT-like_dom_sf"/>
</dbReference>
<dbReference type="GO" id="GO:0005524">
    <property type="term" value="F:ATP binding"/>
    <property type="evidence" value="ECO:0007669"/>
    <property type="project" value="UniProtKB-KW"/>
</dbReference>
<dbReference type="AlphaFoldDB" id="A0AAJ1MNR4"/>
<dbReference type="InterPro" id="IPR054352">
    <property type="entry name" value="ACT_Aspartokinase"/>
</dbReference>
<feature type="domain" description="Aspartokinase ACT" evidence="12">
    <location>
        <begin position="385"/>
        <end position="443"/>
    </location>
</feature>
<dbReference type="GO" id="GO:0004072">
    <property type="term" value="F:aspartate kinase activity"/>
    <property type="evidence" value="ECO:0007669"/>
    <property type="project" value="UniProtKB-EC"/>
</dbReference>
<comment type="pathway">
    <text evidence="10">Amino-acid biosynthesis; L-methionine biosynthesis via de novo pathway; L-homoserine from L-aspartate: step 1/3.</text>
</comment>
<keyword evidence="5 9" id="KW-0418">Kinase</keyword>
<evidence type="ECO:0000259" key="12">
    <source>
        <dbReference type="Pfam" id="PF22468"/>
    </source>
</evidence>
<dbReference type="GO" id="GO:0009089">
    <property type="term" value="P:lysine biosynthetic process via diaminopimelate"/>
    <property type="evidence" value="ECO:0007669"/>
    <property type="project" value="InterPro"/>
</dbReference>
<protein>
    <recommendedName>
        <fullName evidence="9">Aspartokinase</fullName>
        <ecNumber evidence="9">2.7.2.4</ecNumber>
    </recommendedName>
</protein>
<sequence>MIVMKFGGTSVQNTEMIDSAISIAENQLERSPLLVSSAMGKTTDKLVAIADAAVAGDSELAFSIYEDIKASHFLAINGFLSGENLQFATERAELLFEELASLVKGLSLLRECSPRSTDAILSFGELLSTTIISARARERGIETILLDSRKLVKTDDNFNAAVPIMDKTGELIRGAVNPMPNRLYVAQGFISTNMDGATTTLGRGGSDYTATIYGSSLDAEEVQIWTDVNGIMTSDPRIIPEAKTIANISYDEAAELAFFGAKVVHPSTIVPAVDRKIPVLVKSTKDPDGLYTTISPASGNTGLKAISTKKNITLIEIKTGRMVNAYGFLAKIFSIFEKHETSVDIVTTSEVSVSMTIENRSNIEAIIDDLNLFGQVSVEEDKNIICLVGQDLWQDSSVTSKLFQTLEGMPIRMISLGASRINLTLVVPETSCNDALKRIHAEFF</sequence>
<dbReference type="SUPFAM" id="SSF53633">
    <property type="entry name" value="Carbamate kinase-like"/>
    <property type="match status" value="1"/>
</dbReference>
<dbReference type="PANTHER" id="PTHR21499">
    <property type="entry name" value="ASPARTATE KINASE"/>
    <property type="match status" value="1"/>
</dbReference>
<comment type="catalytic activity">
    <reaction evidence="7 9">
        <text>L-aspartate + ATP = 4-phospho-L-aspartate + ADP</text>
        <dbReference type="Rhea" id="RHEA:23776"/>
        <dbReference type="ChEBI" id="CHEBI:29991"/>
        <dbReference type="ChEBI" id="CHEBI:30616"/>
        <dbReference type="ChEBI" id="CHEBI:57535"/>
        <dbReference type="ChEBI" id="CHEBI:456216"/>
        <dbReference type="EC" id="2.7.2.4"/>
    </reaction>
</comment>
<dbReference type="InterPro" id="IPR001048">
    <property type="entry name" value="Asp/Glu/Uridylate_kinase"/>
</dbReference>
<dbReference type="Pfam" id="PF00696">
    <property type="entry name" value="AA_kinase"/>
    <property type="match status" value="1"/>
</dbReference>
<feature type="binding site" evidence="8">
    <location>
        <begin position="262"/>
        <end position="263"/>
    </location>
    <ligand>
        <name>ATP</name>
        <dbReference type="ChEBI" id="CHEBI:30616"/>
    </ligand>
</feature>
<evidence type="ECO:0000256" key="6">
    <source>
        <dbReference type="ARBA" id="ARBA00022840"/>
    </source>
</evidence>
<comment type="pathway">
    <text evidence="1 10">Amino-acid biosynthesis; L-lysine biosynthesis via DAP pathway; (S)-tetrahydrodipicolinate from L-aspartate: step 1/4.</text>
</comment>
<keyword evidence="6 8" id="KW-0067">ATP-binding</keyword>
<proteinExistence type="inferred from homology"/>
<evidence type="ECO:0000256" key="4">
    <source>
        <dbReference type="ARBA" id="ARBA00022741"/>
    </source>
</evidence>
<feature type="binding site" evidence="8">
    <location>
        <position position="237"/>
    </location>
    <ligand>
        <name>ATP</name>
        <dbReference type="ChEBI" id="CHEBI:30616"/>
    </ligand>
</feature>
<dbReference type="InterPro" id="IPR001341">
    <property type="entry name" value="Asp_kinase"/>
</dbReference>
<dbReference type="InterPro" id="IPR018042">
    <property type="entry name" value="Aspartate_kinase_CS"/>
</dbReference>
<comment type="caution">
    <text evidence="13">The sequence shown here is derived from an EMBL/GenBank/DDBJ whole genome shotgun (WGS) entry which is preliminary data.</text>
</comment>
<dbReference type="NCBIfam" id="TIGR00657">
    <property type="entry name" value="asp_kinases"/>
    <property type="match status" value="1"/>
</dbReference>
<evidence type="ECO:0000259" key="11">
    <source>
        <dbReference type="Pfam" id="PF00696"/>
    </source>
</evidence>
<feature type="binding site" evidence="8">
    <location>
        <position position="43"/>
    </location>
    <ligand>
        <name>substrate</name>
    </ligand>
</feature>
<evidence type="ECO:0000256" key="10">
    <source>
        <dbReference type="RuleBase" id="RU004249"/>
    </source>
</evidence>
<evidence type="ECO:0000256" key="2">
    <source>
        <dbReference type="ARBA" id="ARBA00010122"/>
    </source>
</evidence>
<dbReference type="Proteomes" id="UP001221217">
    <property type="component" value="Unassembled WGS sequence"/>
</dbReference>
<dbReference type="InterPro" id="IPR005260">
    <property type="entry name" value="Asp_kin_monofn"/>
</dbReference>
<dbReference type="Gene3D" id="3.30.70.260">
    <property type="match status" value="2"/>
</dbReference>
<dbReference type="InterPro" id="IPR042199">
    <property type="entry name" value="AsparK_Bifunc_asparK/hSer_DH"/>
</dbReference>
<dbReference type="SUPFAM" id="SSF55021">
    <property type="entry name" value="ACT-like"/>
    <property type="match status" value="2"/>
</dbReference>
<evidence type="ECO:0000256" key="3">
    <source>
        <dbReference type="ARBA" id="ARBA00022679"/>
    </source>
</evidence>
<comment type="similarity">
    <text evidence="2 9">Belongs to the aspartokinase family.</text>
</comment>
<dbReference type="InterPro" id="IPR036393">
    <property type="entry name" value="AceGlu_kinase-like_sf"/>
</dbReference>
<gene>
    <name evidence="13" type="primary">lysC</name>
    <name evidence="13" type="ORF">PQJ61_08030</name>
</gene>
<comment type="pathway">
    <text evidence="10">Amino-acid biosynthesis; L-threonine biosynthesis; L-threonine from L-aspartate: step 1/5.</text>
</comment>
<dbReference type="Pfam" id="PF22468">
    <property type="entry name" value="ACT_9"/>
    <property type="match status" value="1"/>
</dbReference>
<evidence type="ECO:0000256" key="9">
    <source>
        <dbReference type="RuleBase" id="RU003448"/>
    </source>
</evidence>
<evidence type="ECO:0000256" key="8">
    <source>
        <dbReference type="PIRSR" id="PIRSR000726-1"/>
    </source>
</evidence>
<feature type="binding site" evidence="8">
    <location>
        <position position="125"/>
    </location>
    <ligand>
        <name>substrate</name>
    </ligand>
</feature>
<evidence type="ECO:0000313" key="14">
    <source>
        <dbReference type="Proteomes" id="UP001221217"/>
    </source>
</evidence>
<dbReference type="EC" id="2.7.2.4" evidence="9"/>
<dbReference type="NCBIfam" id="NF006570">
    <property type="entry name" value="PRK09084.1"/>
    <property type="match status" value="1"/>
</dbReference>
<dbReference type="GO" id="GO:0009090">
    <property type="term" value="P:homoserine biosynthetic process"/>
    <property type="evidence" value="ECO:0007669"/>
    <property type="project" value="TreeGrafter"/>
</dbReference>
<dbReference type="PROSITE" id="PS00324">
    <property type="entry name" value="ASPARTOKINASE"/>
    <property type="match status" value="1"/>
</dbReference>
<dbReference type="EMBL" id="JAQQAL010000016">
    <property type="protein sequence ID" value="MDC7226699.1"/>
    <property type="molecule type" value="Genomic_DNA"/>
</dbReference>
<reference evidence="13 14" key="1">
    <citation type="submission" date="2022-12" db="EMBL/GenBank/DDBJ databases">
        <title>Metagenome assembled genome from gulf of manar.</title>
        <authorList>
            <person name="Kohli P."/>
            <person name="Pk S."/>
            <person name="Venkata Ramana C."/>
            <person name="Sasikala C."/>
        </authorList>
    </citation>
    <scope>NUCLEOTIDE SEQUENCE [LARGE SCALE GENOMIC DNA]</scope>
    <source>
        <strain evidence="13">JB008</strain>
    </source>
</reference>
<feature type="binding site" evidence="8">
    <location>
        <begin position="226"/>
        <end position="227"/>
    </location>
    <ligand>
        <name>ATP</name>
        <dbReference type="ChEBI" id="CHEBI:30616"/>
    </ligand>
</feature>
<evidence type="ECO:0000256" key="1">
    <source>
        <dbReference type="ARBA" id="ARBA00004766"/>
    </source>
</evidence>
<accession>A0AAJ1MNR4</accession>
<evidence type="ECO:0000256" key="5">
    <source>
        <dbReference type="ARBA" id="ARBA00022777"/>
    </source>
</evidence>
<keyword evidence="3 9" id="KW-0808">Transferase</keyword>
<keyword evidence="4 8" id="KW-0547">Nucleotide-binding</keyword>
<evidence type="ECO:0000313" key="13">
    <source>
        <dbReference type="EMBL" id="MDC7226699.1"/>
    </source>
</evidence>
<evidence type="ECO:0000256" key="7">
    <source>
        <dbReference type="ARBA" id="ARBA00047872"/>
    </source>
</evidence>
<feature type="domain" description="Aspartate/glutamate/uridylate kinase" evidence="11">
    <location>
        <begin position="1"/>
        <end position="283"/>
    </location>
</feature>
<dbReference type="GO" id="GO:0005829">
    <property type="term" value="C:cytosol"/>
    <property type="evidence" value="ECO:0007669"/>
    <property type="project" value="TreeGrafter"/>
</dbReference>
<dbReference type="Gene3D" id="1.20.120.1320">
    <property type="entry name" value="Aspartokinase, catalytic domain"/>
    <property type="match status" value="1"/>
</dbReference>
<keyword evidence="10" id="KW-0028">Amino-acid biosynthesis</keyword>